<protein>
    <submittedName>
        <fullName evidence="2">Uncharacterized protein</fullName>
    </submittedName>
</protein>
<organism evidence="2">
    <name type="scientific">uncultured prokaryote</name>
    <dbReference type="NCBI Taxonomy" id="198431"/>
    <lineage>
        <taxon>unclassified sequences</taxon>
        <taxon>environmental samples</taxon>
    </lineage>
</organism>
<accession>A0A0H5Q3S2</accession>
<feature type="region of interest" description="Disordered" evidence="1">
    <location>
        <begin position="53"/>
        <end position="88"/>
    </location>
</feature>
<name>A0A0H5Q3S2_9ZZZZ</name>
<dbReference type="EMBL" id="LN853711">
    <property type="protein sequence ID" value="CRY96538.1"/>
    <property type="molecule type" value="Genomic_DNA"/>
</dbReference>
<evidence type="ECO:0000256" key="1">
    <source>
        <dbReference type="SAM" id="MobiDB-lite"/>
    </source>
</evidence>
<reference evidence="2" key="1">
    <citation type="submission" date="2015-06" db="EMBL/GenBank/DDBJ databases">
        <authorList>
            <person name="Joergensen T."/>
        </authorList>
    </citation>
    <scope>NUCLEOTIDE SEQUENCE</scope>
    <source>
        <strain evidence="2">RGFK1131</strain>
    </source>
</reference>
<feature type="compositionally biased region" description="Pro residues" evidence="1">
    <location>
        <begin position="57"/>
        <end position="67"/>
    </location>
</feature>
<proteinExistence type="predicted"/>
<feature type="compositionally biased region" description="Pro residues" evidence="1">
    <location>
        <begin position="76"/>
        <end position="87"/>
    </location>
</feature>
<dbReference type="AlphaFoldDB" id="A0A0H5Q3S2"/>
<evidence type="ECO:0000313" key="2">
    <source>
        <dbReference type="EMBL" id="CRY96538.1"/>
    </source>
</evidence>
<sequence length="240" mass="25689">MPLTRGYGSEVCRYGRVVHVLPRGLAAFGVSPCCFLACCCGYVDQVDDVAHGLRQASPPPPGAPLSPAPSSRTDHPPPLSASFPPHPGFTDYGREPDGPLLARCGWFYGLPPSLRSVVLTRHYVPCPRDWWPRSVHVGVQPKAAPLNPRRAPDHVCMWSPILPGGIASQVTRTMVPLSRDGLSRYLLASRVAQPHTSLCGGSRIRTAAVPVQPGLEPLHDTPRGSIKAPARFSAYAGLGS</sequence>
<reference evidence="2" key="2">
    <citation type="submission" date="2015-07" db="EMBL/GenBank/DDBJ databases">
        <title>Plasmids, circular viruses and viroids from rat gut.</title>
        <authorList>
            <person name="Jorgensen T.J."/>
            <person name="Hansen M.A."/>
            <person name="Xu Z."/>
            <person name="Tabak M.A."/>
            <person name="Sorensen S.J."/>
            <person name="Hansen L.H."/>
        </authorList>
    </citation>
    <scope>NUCLEOTIDE SEQUENCE</scope>
    <source>
        <strain evidence="2">RGFK1131</strain>
    </source>
</reference>